<name>D0MH01_RHOM4</name>
<sequence>MLPNFFIIGAPKCGTTSLATWLAEHPNIYMAPLKEPFFFSEDINYRWVKSWKMYKRLFKDVTQNHKAVGEASPFYLFSRIAIPKIEMNIKNAKYIVMIRNPIEMAYSWYEQNYRVFIENVDNFRKAWELAPIRRTGKQIPRGCKDPILLDYPSWCLLGEQLERLYNIVPRDRILVLVLDDIKNNPRKEYLRVLEFLELPDDGRKIFPVYNYSRMWRSRWLGEVVTKAFELGVRLRYEFGLLPPKRLGIGESVDKVTSIVWKRPQLDHEFHKELIDFFKDDIHKLESILKRNFSEWYTF</sequence>
<proteinExistence type="predicted"/>
<dbReference type="Gene3D" id="3.40.50.300">
    <property type="entry name" value="P-loop containing nucleotide triphosphate hydrolases"/>
    <property type="match status" value="1"/>
</dbReference>
<dbReference type="SUPFAM" id="SSF52540">
    <property type="entry name" value="P-loop containing nucleoside triphosphate hydrolases"/>
    <property type="match status" value="1"/>
</dbReference>
<gene>
    <name evidence="4" type="ordered locus">Rmar_0891</name>
</gene>
<dbReference type="Proteomes" id="UP000002221">
    <property type="component" value="Chromosome"/>
</dbReference>
<keyword evidence="1 4" id="KW-0808">Transferase</keyword>
<dbReference type="AlphaFoldDB" id="D0MH01"/>
<dbReference type="STRING" id="518766.Rmar_0891"/>
<dbReference type="eggNOG" id="COG4424">
    <property type="taxonomic scope" value="Bacteria"/>
</dbReference>
<dbReference type="InterPro" id="IPR037359">
    <property type="entry name" value="NST/OST"/>
</dbReference>
<dbReference type="EMBL" id="CP001807">
    <property type="protein sequence ID" value="ACY47786.1"/>
    <property type="molecule type" value="Genomic_DNA"/>
</dbReference>
<evidence type="ECO:0000259" key="3">
    <source>
        <dbReference type="Pfam" id="PF00685"/>
    </source>
</evidence>
<evidence type="ECO:0000313" key="4">
    <source>
        <dbReference type="EMBL" id="ACY47786.1"/>
    </source>
</evidence>
<protein>
    <submittedName>
        <fullName evidence="4">Sulfotransferase</fullName>
    </submittedName>
</protein>
<evidence type="ECO:0000256" key="2">
    <source>
        <dbReference type="ARBA" id="ARBA00023180"/>
    </source>
</evidence>
<organism evidence="4 5">
    <name type="scientific">Rhodothermus marinus (strain ATCC 43812 / DSM 4252 / R-10)</name>
    <name type="common">Rhodothermus obamensis</name>
    <dbReference type="NCBI Taxonomy" id="518766"/>
    <lineage>
        <taxon>Bacteria</taxon>
        <taxon>Pseudomonadati</taxon>
        <taxon>Rhodothermota</taxon>
        <taxon>Rhodothermia</taxon>
        <taxon>Rhodothermales</taxon>
        <taxon>Rhodothermaceae</taxon>
        <taxon>Rhodothermus</taxon>
    </lineage>
</organism>
<dbReference type="PANTHER" id="PTHR10605:SF56">
    <property type="entry name" value="BIFUNCTIONAL HEPARAN SULFATE N-DEACETYLASE_N-SULFOTRANSFERASE"/>
    <property type="match status" value="1"/>
</dbReference>
<keyword evidence="5" id="KW-1185">Reference proteome</keyword>
<feature type="domain" description="Sulfotransferase" evidence="3">
    <location>
        <begin position="3"/>
        <end position="199"/>
    </location>
</feature>
<dbReference type="InterPro" id="IPR027417">
    <property type="entry name" value="P-loop_NTPase"/>
</dbReference>
<dbReference type="GO" id="GO:0008146">
    <property type="term" value="F:sulfotransferase activity"/>
    <property type="evidence" value="ECO:0007669"/>
    <property type="project" value="InterPro"/>
</dbReference>
<dbReference type="Pfam" id="PF00685">
    <property type="entry name" value="Sulfotransfer_1"/>
    <property type="match status" value="1"/>
</dbReference>
<reference evidence="4 5" key="1">
    <citation type="journal article" date="2009" name="Stand. Genomic Sci.">
        <title>Complete genome sequence of Rhodothermus marinus type strain (R-10).</title>
        <authorList>
            <person name="Nolan M."/>
            <person name="Tindall B.J."/>
            <person name="Pomrenke H."/>
            <person name="Lapidus A."/>
            <person name="Copeland A."/>
            <person name="Glavina Del Rio T."/>
            <person name="Lucas S."/>
            <person name="Chen F."/>
            <person name="Tice H."/>
            <person name="Cheng J.F."/>
            <person name="Saunders E."/>
            <person name="Han C."/>
            <person name="Bruce D."/>
            <person name="Goodwin L."/>
            <person name="Chain P."/>
            <person name="Pitluck S."/>
            <person name="Ovchinikova G."/>
            <person name="Pati A."/>
            <person name="Ivanova N."/>
            <person name="Mavromatis K."/>
            <person name="Chen A."/>
            <person name="Palaniappan K."/>
            <person name="Land M."/>
            <person name="Hauser L."/>
            <person name="Chang Y.J."/>
            <person name="Jeffries C.D."/>
            <person name="Brettin T."/>
            <person name="Goker M."/>
            <person name="Bristow J."/>
            <person name="Eisen J.A."/>
            <person name="Markowitz V."/>
            <person name="Hugenholtz P."/>
            <person name="Kyrpides N.C."/>
            <person name="Klenk H.P."/>
            <person name="Detter J.C."/>
        </authorList>
    </citation>
    <scope>NUCLEOTIDE SEQUENCE [LARGE SCALE GENOMIC DNA]</scope>
    <source>
        <strain evidence="5">ATCC 43812 / DSM 4252 / R-10</strain>
    </source>
</reference>
<dbReference type="InterPro" id="IPR000863">
    <property type="entry name" value="Sulfotransferase_dom"/>
</dbReference>
<evidence type="ECO:0000256" key="1">
    <source>
        <dbReference type="ARBA" id="ARBA00022679"/>
    </source>
</evidence>
<evidence type="ECO:0000313" key="5">
    <source>
        <dbReference type="Proteomes" id="UP000002221"/>
    </source>
</evidence>
<keyword evidence="2" id="KW-0325">Glycoprotein</keyword>
<accession>D0MH01</accession>
<dbReference type="HOGENOM" id="CLU_017703_1_0_10"/>
<dbReference type="PANTHER" id="PTHR10605">
    <property type="entry name" value="HEPARAN SULFATE SULFOTRANSFERASE"/>
    <property type="match status" value="1"/>
</dbReference>
<dbReference type="KEGG" id="rmr:Rmar_0891"/>